<dbReference type="InterPro" id="IPR000242">
    <property type="entry name" value="PTP_cat"/>
</dbReference>
<feature type="domain" description="Tyrosine-protein phosphatase" evidence="3">
    <location>
        <begin position="363"/>
        <end position="619"/>
    </location>
</feature>
<dbReference type="Proteomes" id="UP000261600">
    <property type="component" value="Unplaced"/>
</dbReference>
<feature type="domain" description="Tyrosine-protein phosphatase" evidence="3">
    <location>
        <begin position="67"/>
        <end position="332"/>
    </location>
</feature>
<dbReference type="FunFam" id="3.90.190.10:FF:000068">
    <property type="entry name" value="receptor-type tyrosine-protein phosphatase zeta"/>
    <property type="match status" value="1"/>
</dbReference>
<evidence type="ECO:0000256" key="1">
    <source>
        <dbReference type="ARBA" id="ARBA00013064"/>
    </source>
</evidence>
<evidence type="ECO:0000259" key="4">
    <source>
        <dbReference type="PROSITE" id="PS50056"/>
    </source>
</evidence>
<dbReference type="PROSITE" id="PS50056">
    <property type="entry name" value="TYR_PHOSPHATASE_2"/>
    <property type="match status" value="2"/>
</dbReference>
<keyword evidence="6" id="KW-1185">Reference proteome</keyword>
<sequence length="652" mass="73679">SSITVCSQSSFSSETCFQTAHFYIDDSSSSRVISPALLPVCLPDERTAFPVKDFVKHVTELHDTLGFQREFEEVQVCTVDMGMTADGSNHPDNKTKNRYSNIVAYDHSRVRLSPQADKEGRMRDYINANYVDGFQKTRSYIAAQGPLKSSTEDFWRMIWEQNVSVIVMITNLMEKGRRKCDQYWPSEVQEEYGSFLVTVKSCRALAYYTQRTFTVRNTKGSQKGRSSERTVMQYHYTQWPDMGVPDFALPLLSFVRKSSRARMDDMGPVVVHCSAGVGRTGTYIVLDSMLKQISAEGTVDITGFLKRIRTQRNYLVQTEEQYVFIHDALVEAISSGDTNIAAAHLHGYVDELLTPGPAGTTRLDKQFKLVCQSREKQRDDSAALQDCNRSKNRTCSVIPVERSRVRLCTSAGETSDYINASYIAGYRQSNEFIITQNPLPGTVKDFWRMVWDHNAQVIVSLSGEEEEPCVFWPRKGQPISYKMFTVTQRSEDHICLANEDMLVVQEYVLEATQDDYVLEVKHYHAPHWPNPDSPISNTFELLNLVKEESSAKDGPTVVHDDMGGVTAGTFCTLLSLTQQLEAEGSVDVFQVAKLTNLMRPGVFSDIEQYQFLYKAMLSLIRTQEDEKTLQFSDNGTIVVGTARTAESLESLV</sequence>
<dbReference type="InterPro" id="IPR016130">
    <property type="entry name" value="Tyr_Pase_AS"/>
</dbReference>
<dbReference type="Ensembl" id="ENSMALT00000022088.1">
    <property type="protein sequence ID" value="ENSMALP00000021669.1"/>
    <property type="gene ID" value="ENSMALG00000015126.1"/>
</dbReference>
<evidence type="ECO:0000313" key="6">
    <source>
        <dbReference type="Proteomes" id="UP000261600"/>
    </source>
</evidence>
<dbReference type="Pfam" id="PF00102">
    <property type="entry name" value="Y_phosphatase"/>
    <property type="match status" value="2"/>
</dbReference>
<dbReference type="EC" id="3.1.3.48" evidence="1"/>
<dbReference type="SMART" id="SM00194">
    <property type="entry name" value="PTPc"/>
    <property type="match status" value="2"/>
</dbReference>
<dbReference type="InterPro" id="IPR029021">
    <property type="entry name" value="Prot-tyrosine_phosphatase-like"/>
</dbReference>
<keyword evidence="2" id="KW-0378">Hydrolase</keyword>
<name>A0A3Q3JP69_MONAL</name>
<evidence type="ECO:0000256" key="2">
    <source>
        <dbReference type="ARBA" id="ARBA00022912"/>
    </source>
</evidence>
<dbReference type="PROSITE" id="PS00383">
    <property type="entry name" value="TYR_PHOSPHATASE_1"/>
    <property type="match status" value="1"/>
</dbReference>
<dbReference type="GO" id="GO:0004725">
    <property type="term" value="F:protein tyrosine phosphatase activity"/>
    <property type="evidence" value="ECO:0007669"/>
    <property type="project" value="UniProtKB-EC"/>
</dbReference>
<dbReference type="PANTHER" id="PTHR19134:SF461">
    <property type="entry name" value="RECEPTOR-TYPE TYROSINE-PROTEIN PHOSPHATASE ZETA"/>
    <property type="match status" value="1"/>
</dbReference>
<dbReference type="PROSITE" id="PS50055">
    <property type="entry name" value="TYR_PHOSPHATASE_PTP"/>
    <property type="match status" value="2"/>
</dbReference>
<evidence type="ECO:0000259" key="3">
    <source>
        <dbReference type="PROSITE" id="PS50055"/>
    </source>
</evidence>
<dbReference type="STRING" id="43700.ENSMALP00000021669"/>
<reference evidence="5" key="2">
    <citation type="submission" date="2025-09" db="UniProtKB">
        <authorList>
            <consortium name="Ensembl"/>
        </authorList>
    </citation>
    <scope>IDENTIFICATION</scope>
</reference>
<dbReference type="InterPro" id="IPR050348">
    <property type="entry name" value="Protein-Tyr_Phosphatase"/>
</dbReference>
<dbReference type="SUPFAM" id="SSF52799">
    <property type="entry name" value="(Phosphotyrosine protein) phosphatases II"/>
    <property type="match status" value="2"/>
</dbReference>
<feature type="domain" description="Tyrosine specific protein phosphatases" evidence="4">
    <location>
        <begin position="536"/>
        <end position="610"/>
    </location>
</feature>
<dbReference type="PRINTS" id="PR00700">
    <property type="entry name" value="PRTYPHPHTASE"/>
</dbReference>
<reference evidence="5" key="1">
    <citation type="submission" date="2025-08" db="UniProtKB">
        <authorList>
            <consortium name="Ensembl"/>
        </authorList>
    </citation>
    <scope>IDENTIFICATION</scope>
</reference>
<dbReference type="InterPro" id="IPR000387">
    <property type="entry name" value="Tyr_Pase_dom"/>
</dbReference>
<dbReference type="FunFam" id="3.90.190.10:FF:000271">
    <property type="entry name" value="Protein tyrosine phosphatase, receptor-type, Z polypeptide 1a"/>
    <property type="match status" value="1"/>
</dbReference>
<evidence type="ECO:0000313" key="5">
    <source>
        <dbReference type="Ensembl" id="ENSMALP00000021669.1"/>
    </source>
</evidence>
<dbReference type="AlphaFoldDB" id="A0A3Q3JP69"/>
<dbReference type="Gene3D" id="3.90.190.10">
    <property type="entry name" value="Protein tyrosine phosphatase superfamily"/>
    <property type="match status" value="2"/>
</dbReference>
<dbReference type="SMART" id="SM00404">
    <property type="entry name" value="PTPc_motif"/>
    <property type="match status" value="2"/>
</dbReference>
<accession>A0A3Q3JP69</accession>
<protein>
    <recommendedName>
        <fullName evidence="1">protein-tyrosine-phosphatase</fullName>
        <ecNumber evidence="1">3.1.3.48</ecNumber>
    </recommendedName>
</protein>
<keyword evidence="2" id="KW-0904">Protein phosphatase</keyword>
<feature type="domain" description="Tyrosine specific protein phosphatases" evidence="4">
    <location>
        <begin position="249"/>
        <end position="323"/>
    </location>
</feature>
<dbReference type="InterPro" id="IPR003595">
    <property type="entry name" value="Tyr_Pase_cat"/>
</dbReference>
<dbReference type="PANTHER" id="PTHR19134">
    <property type="entry name" value="RECEPTOR-TYPE TYROSINE-PROTEIN PHOSPHATASE"/>
    <property type="match status" value="1"/>
</dbReference>
<proteinExistence type="predicted"/>
<organism evidence="5 6">
    <name type="scientific">Monopterus albus</name>
    <name type="common">Swamp eel</name>
    <dbReference type="NCBI Taxonomy" id="43700"/>
    <lineage>
        <taxon>Eukaryota</taxon>
        <taxon>Metazoa</taxon>
        <taxon>Chordata</taxon>
        <taxon>Craniata</taxon>
        <taxon>Vertebrata</taxon>
        <taxon>Euteleostomi</taxon>
        <taxon>Actinopterygii</taxon>
        <taxon>Neopterygii</taxon>
        <taxon>Teleostei</taxon>
        <taxon>Neoteleostei</taxon>
        <taxon>Acanthomorphata</taxon>
        <taxon>Anabantaria</taxon>
        <taxon>Synbranchiformes</taxon>
        <taxon>Synbranchidae</taxon>
        <taxon>Monopterus</taxon>
    </lineage>
</organism>